<keyword evidence="5" id="KW-0010">Activator</keyword>
<dbReference type="SUPFAM" id="SSF116768">
    <property type="entry name" value="DNA-binding domain of EIN3-like"/>
    <property type="match status" value="1"/>
</dbReference>
<evidence type="ECO:0000256" key="6">
    <source>
        <dbReference type="ARBA" id="ARBA00023242"/>
    </source>
</evidence>
<feature type="region of interest" description="Disordered" evidence="7">
    <location>
        <begin position="82"/>
        <end position="118"/>
    </location>
</feature>
<keyword evidence="3" id="KW-0936">Ethylene signaling pathway</keyword>
<dbReference type="InterPro" id="IPR047091">
    <property type="entry name" value="EIN3-like_DNA-bd"/>
</dbReference>
<dbReference type="Gene3D" id="1.10.3180.10">
    <property type="entry name" value="DNA-binding domain of EIN3-like"/>
    <property type="match status" value="2"/>
</dbReference>
<organism evidence="9 10">
    <name type="scientific">Carex littledalei</name>
    <dbReference type="NCBI Taxonomy" id="544730"/>
    <lineage>
        <taxon>Eukaryota</taxon>
        <taxon>Viridiplantae</taxon>
        <taxon>Streptophyta</taxon>
        <taxon>Embryophyta</taxon>
        <taxon>Tracheophyta</taxon>
        <taxon>Spermatophyta</taxon>
        <taxon>Magnoliopsida</taxon>
        <taxon>Liliopsida</taxon>
        <taxon>Poales</taxon>
        <taxon>Cyperaceae</taxon>
        <taxon>Cyperoideae</taxon>
        <taxon>Cariceae</taxon>
        <taxon>Carex</taxon>
        <taxon>Carex subgen. Euthyceras</taxon>
    </lineage>
</organism>
<evidence type="ECO:0000256" key="3">
    <source>
        <dbReference type="ARBA" id="ARBA00022745"/>
    </source>
</evidence>
<dbReference type="Pfam" id="PF04873">
    <property type="entry name" value="EIN3_DNA-bd"/>
    <property type="match status" value="1"/>
</dbReference>
<dbReference type="GO" id="GO:0003700">
    <property type="term" value="F:DNA-binding transcription factor activity"/>
    <property type="evidence" value="ECO:0007669"/>
    <property type="project" value="InterPro"/>
</dbReference>
<dbReference type="GO" id="GO:0009873">
    <property type="term" value="P:ethylene-activated signaling pathway"/>
    <property type="evidence" value="ECO:0007669"/>
    <property type="project" value="UniProtKB-KW"/>
</dbReference>
<evidence type="ECO:0000256" key="4">
    <source>
        <dbReference type="ARBA" id="ARBA00023125"/>
    </source>
</evidence>
<comment type="subcellular location">
    <subcellularLocation>
        <location evidence="1">Nucleus</location>
    </subcellularLocation>
</comment>
<proteinExistence type="inferred from homology"/>
<accession>A0A833QPT1</accession>
<dbReference type="OrthoDB" id="2017676at2759"/>
<feature type="compositionally biased region" description="Polar residues" evidence="7">
    <location>
        <begin position="99"/>
        <end position="110"/>
    </location>
</feature>
<dbReference type="PANTHER" id="PTHR33305">
    <property type="entry name" value="ETHYLENE INSENSITIVE 3-LIKE 2 PROTEIN"/>
    <property type="match status" value="1"/>
</dbReference>
<feature type="domain" description="Ethylene insensitive 3-like DNA-binding" evidence="8">
    <location>
        <begin position="65"/>
        <end position="321"/>
    </location>
</feature>
<evidence type="ECO:0000256" key="2">
    <source>
        <dbReference type="ARBA" id="ARBA00009416"/>
    </source>
</evidence>
<comment type="caution">
    <text evidence="9">The sequence shown here is derived from an EMBL/GenBank/DDBJ whole genome shotgun (WGS) entry which is preliminary data.</text>
</comment>
<evidence type="ECO:0000313" key="9">
    <source>
        <dbReference type="EMBL" id="KAF3322592.1"/>
    </source>
</evidence>
<dbReference type="GO" id="GO:0045893">
    <property type="term" value="P:positive regulation of DNA-templated transcription"/>
    <property type="evidence" value="ECO:0007669"/>
    <property type="project" value="UniProtKB-ARBA"/>
</dbReference>
<evidence type="ECO:0000313" key="10">
    <source>
        <dbReference type="Proteomes" id="UP000623129"/>
    </source>
</evidence>
<protein>
    <submittedName>
        <fullName evidence="9">ETHYLENE INSENSITIVE 3-like 1 protein</fullName>
    </submittedName>
</protein>
<feature type="compositionally biased region" description="Basic and acidic residues" evidence="7">
    <location>
        <begin position="82"/>
        <end position="91"/>
    </location>
</feature>
<dbReference type="FunFam" id="1.10.3180.10:FF:000001">
    <property type="entry name" value="Ethylene insensitive 3-like 1"/>
    <property type="match status" value="1"/>
</dbReference>
<evidence type="ECO:0000256" key="1">
    <source>
        <dbReference type="ARBA" id="ARBA00004123"/>
    </source>
</evidence>
<dbReference type="PANTHER" id="PTHR33305:SF30">
    <property type="entry name" value="ETHYLENE INSENSITIVE 3-LIKE 3 PROTEIN"/>
    <property type="match status" value="1"/>
</dbReference>
<keyword evidence="4" id="KW-0238">DNA-binding</keyword>
<reference evidence="9" key="1">
    <citation type="submission" date="2020-01" db="EMBL/GenBank/DDBJ databases">
        <title>Genome sequence of Kobresia littledalei, the first chromosome-level genome in the family Cyperaceae.</title>
        <authorList>
            <person name="Qu G."/>
        </authorList>
    </citation>
    <scope>NUCLEOTIDE SEQUENCE</scope>
    <source>
        <strain evidence="9">C.B.Clarke</strain>
        <tissue evidence="9">Leaf</tissue>
    </source>
</reference>
<evidence type="ECO:0000256" key="5">
    <source>
        <dbReference type="ARBA" id="ARBA00023159"/>
    </source>
</evidence>
<evidence type="ECO:0000259" key="8">
    <source>
        <dbReference type="Pfam" id="PF04873"/>
    </source>
</evidence>
<gene>
    <name evidence="9" type="ORF">FCM35_KLT12581</name>
</gene>
<dbReference type="AlphaFoldDB" id="A0A833QPT1"/>
<dbReference type="GO" id="GO:0010104">
    <property type="term" value="P:regulation of ethylene-activated signaling pathway"/>
    <property type="evidence" value="ECO:0007669"/>
    <property type="project" value="UniProtKB-ARBA"/>
</dbReference>
<dbReference type="InterPro" id="IPR023278">
    <property type="entry name" value="Ethylene_insens-like_DNA-bd"/>
</dbReference>
<comment type="similarity">
    <text evidence="2">Belongs to the EIN3 family.</text>
</comment>
<sequence length="608" mass="67760">MGGFLMDDMVFSGAQNFVQLMPDEKNLAYGDTPDCVMGEDDLVGPQSENFTDPNVDVDTDDEDIEEIERRIWRDRMRLKRLKEQQQNKAKDVGSGSGTGLTHQQLRQSQEQARRKKMSRAQDGILKYMLKMMEVCKAQGFVYGIIPEKGKPVGGASDNLRGWWKEKVRFDRNGPAAIAKYQADNAAPGSETESSPGLVSAHSLQELQDTTLGSLLSALMQHCSPPQRRFPLEKGVPPPWWPCGYEGWYTELGIPKEHGPPPYKKPHDLKKAWKVGVLTAVIKHMSPDIEKIRRLVRQSKCLQDKMTAKEISTWLAVLKQEEEVYIKQNPGAVLPPSVTTLTGKVDSLNSSSSEYDVDVVEDCRSEAPAENESELNEKFVMKEEGAFGGLEFIQKRGAGESQLFVGNQVYTCSNNQCPHSDVGFGFMDRNARNGHQYVCKYNDSNNNGTAIAVNGLFAENKPSVFFGQTQPGPGLALSGLGSTVSNPISISDFGIQTENQKSIGNLMGAYESNSGQKNSGDGSSLSFAQPRVQVEDNFFGQGNNLFEDVRSEFTTQQQFFNREEMITPNQTYANQQENYTVTPEYRFEPDYNGQASYYTAGYQKSGWFL</sequence>
<dbReference type="EMBL" id="SWLB01000024">
    <property type="protein sequence ID" value="KAF3322592.1"/>
    <property type="molecule type" value="Genomic_DNA"/>
</dbReference>
<dbReference type="GO" id="GO:0043565">
    <property type="term" value="F:sequence-specific DNA binding"/>
    <property type="evidence" value="ECO:0007669"/>
    <property type="project" value="UniProtKB-ARBA"/>
</dbReference>
<dbReference type="FunFam" id="1.10.3180.10:FF:000002">
    <property type="entry name" value="Ethylene insensitive 3-like 1"/>
    <property type="match status" value="1"/>
</dbReference>
<dbReference type="Proteomes" id="UP000623129">
    <property type="component" value="Unassembled WGS sequence"/>
</dbReference>
<evidence type="ECO:0000256" key="7">
    <source>
        <dbReference type="SAM" id="MobiDB-lite"/>
    </source>
</evidence>
<keyword evidence="6" id="KW-0539">Nucleus</keyword>
<keyword evidence="10" id="KW-1185">Reference proteome</keyword>
<name>A0A833QPT1_9POAL</name>
<dbReference type="GO" id="GO:0005634">
    <property type="term" value="C:nucleus"/>
    <property type="evidence" value="ECO:0007669"/>
    <property type="project" value="UniProtKB-SubCell"/>
</dbReference>
<dbReference type="InterPro" id="IPR006957">
    <property type="entry name" value="EIN3"/>
</dbReference>